<sequence>MATPPAKASPLLGDRPTVLLAPPPAKGGGPTGGLFLRPENTSNLVITRYEGAFVENTRINFQKLYWRYDFPGATPDQLGIDTRNIYGGPGSDESVVAFARGINVHTADSYLSFVLVFETERFMGSTLEIMGASIRGEGEWAIVGGTGHLAMARGVVRRTVYEAKDEYEVQELSIDAICCMKLSSPEKTGSFGGTGGSVRDITDKPQRLHSVAIRGDGVIDSFGFSYFDQTLKKQTVGPWGKGGPSRVATTKIVMGPSEVVTAVSGTVGKTRGHTVITSLTIVTNRKTYGPFGNPRFDGEGNNKPFSSAVPKGKSIVGFFGRASTFIDSIGFYVA</sequence>
<proteinExistence type="predicted"/>
<reference evidence="1" key="2">
    <citation type="submission" date="2025-09" db="UniProtKB">
        <authorList>
            <consortium name="EnsemblPlants"/>
        </authorList>
    </citation>
    <scope>IDENTIFICATION</scope>
</reference>
<organism evidence="1 2">
    <name type="scientific">Avena sativa</name>
    <name type="common">Oat</name>
    <dbReference type="NCBI Taxonomy" id="4498"/>
    <lineage>
        <taxon>Eukaryota</taxon>
        <taxon>Viridiplantae</taxon>
        <taxon>Streptophyta</taxon>
        <taxon>Embryophyta</taxon>
        <taxon>Tracheophyta</taxon>
        <taxon>Spermatophyta</taxon>
        <taxon>Magnoliopsida</taxon>
        <taxon>Liliopsida</taxon>
        <taxon>Poales</taxon>
        <taxon>Poaceae</taxon>
        <taxon>BOP clade</taxon>
        <taxon>Pooideae</taxon>
        <taxon>Poodae</taxon>
        <taxon>Poeae</taxon>
        <taxon>Poeae Chloroplast Group 1 (Aveneae type)</taxon>
        <taxon>Aveninae</taxon>
        <taxon>Avena</taxon>
    </lineage>
</organism>
<dbReference type="Proteomes" id="UP001732700">
    <property type="component" value="Chromosome 6A"/>
</dbReference>
<keyword evidence="2" id="KW-1185">Reference proteome</keyword>
<protein>
    <submittedName>
        <fullName evidence="1">Uncharacterized protein</fullName>
    </submittedName>
</protein>
<dbReference type="EnsemblPlants" id="AVESA.00010b.r2.6AG1050500.1">
    <property type="protein sequence ID" value="AVESA.00010b.r2.6AG1050500.1.CDS"/>
    <property type="gene ID" value="AVESA.00010b.r2.6AG1050500"/>
</dbReference>
<evidence type="ECO:0000313" key="1">
    <source>
        <dbReference type="EnsemblPlants" id="AVESA.00010b.r2.6AG1050500.1.CDS"/>
    </source>
</evidence>
<accession>A0ACD5YYV5</accession>
<reference evidence="1" key="1">
    <citation type="submission" date="2021-05" db="EMBL/GenBank/DDBJ databases">
        <authorList>
            <person name="Scholz U."/>
            <person name="Mascher M."/>
            <person name="Fiebig A."/>
        </authorList>
    </citation>
    <scope>NUCLEOTIDE SEQUENCE [LARGE SCALE GENOMIC DNA]</scope>
</reference>
<evidence type="ECO:0000313" key="2">
    <source>
        <dbReference type="Proteomes" id="UP001732700"/>
    </source>
</evidence>
<name>A0ACD5YYV5_AVESA</name>